<evidence type="ECO:0000256" key="5">
    <source>
        <dbReference type="ARBA" id="ARBA00022840"/>
    </source>
</evidence>
<dbReference type="Gene3D" id="3.30.70.890">
    <property type="entry name" value="GHMP kinase, C-terminal domain"/>
    <property type="match status" value="1"/>
</dbReference>
<evidence type="ECO:0000256" key="4">
    <source>
        <dbReference type="ARBA" id="ARBA00022741"/>
    </source>
</evidence>
<keyword evidence="3" id="KW-0444">Lipid biosynthesis</keyword>
<dbReference type="InterPro" id="IPR014721">
    <property type="entry name" value="Ribsml_uS5_D2-typ_fold_subgr"/>
</dbReference>
<protein>
    <recommendedName>
        <fullName evidence="2">diphosphomevalonate decarboxylase</fullName>
        <ecNumber evidence="2">4.1.1.33</ecNumber>
    </recommendedName>
</protein>
<dbReference type="EC" id="4.1.1.33" evidence="2"/>
<dbReference type="InterPro" id="IPR053859">
    <property type="entry name" value="MVD-like_N"/>
</dbReference>
<dbReference type="Gene3D" id="3.30.230.10">
    <property type="match status" value="1"/>
</dbReference>
<dbReference type="PANTHER" id="PTHR10977:SF3">
    <property type="entry name" value="DIPHOSPHOMEVALONATE DECARBOXYLASE"/>
    <property type="match status" value="1"/>
</dbReference>
<keyword evidence="7" id="KW-0456">Lyase</keyword>
<dbReference type="Proteomes" id="UP000182635">
    <property type="component" value="Unassembled WGS sequence"/>
</dbReference>
<evidence type="ECO:0000313" key="10">
    <source>
        <dbReference type="EMBL" id="SFG17530.1"/>
    </source>
</evidence>
<comment type="similarity">
    <text evidence="1">Belongs to the diphosphomevalonate decarboxylase family.</text>
</comment>
<evidence type="ECO:0000256" key="2">
    <source>
        <dbReference type="ARBA" id="ARBA00012296"/>
    </source>
</evidence>
<dbReference type="FunFam" id="3.30.230.10:FF:000072">
    <property type="entry name" value="Diphosphomevalonate decarboxylase"/>
    <property type="match status" value="1"/>
</dbReference>
<gene>
    <name evidence="10" type="ORF">SAMN02910432_00202</name>
</gene>
<feature type="domain" description="Diphosphomevalonate decarboxylase-like N-terminal" evidence="9">
    <location>
        <begin position="7"/>
        <end position="159"/>
    </location>
</feature>
<evidence type="ECO:0000256" key="1">
    <source>
        <dbReference type="ARBA" id="ARBA00008831"/>
    </source>
</evidence>
<keyword evidence="6" id="KW-0443">Lipid metabolism</keyword>
<dbReference type="GeneID" id="29803518"/>
<keyword evidence="4" id="KW-0547">Nucleotide-binding</keyword>
<dbReference type="SUPFAM" id="SSF55060">
    <property type="entry name" value="GHMP Kinase, C-terminal domain"/>
    <property type="match status" value="1"/>
</dbReference>
<dbReference type="AlphaFoldDB" id="A0A1I2PPK5"/>
<evidence type="ECO:0000256" key="6">
    <source>
        <dbReference type="ARBA" id="ARBA00023098"/>
    </source>
</evidence>
<dbReference type="OrthoDB" id="5498344at2"/>
<dbReference type="EMBL" id="FOPI01000004">
    <property type="protein sequence ID" value="SFG17530.1"/>
    <property type="molecule type" value="Genomic_DNA"/>
</dbReference>
<evidence type="ECO:0000259" key="9">
    <source>
        <dbReference type="Pfam" id="PF22700"/>
    </source>
</evidence>
<sequence>MKKTARAHTNIALVKYWGKADEELIIPMNGSVSLTLDHFYTDTTVEFDPALTEDIFCLDGKQKHDPKVAKFMNLVRNLAKKETFARIDSINHVPTAAGLASSASAYAALALSATSAAGLNLTRKDLSRLARRGSGSATRSIFGGFVEWHKGTDDLTSFAEPIEEETDWEICMIAIVINGHEKKISSRHGMQQVVKTSPYYHEWVKTAEEDLKLVKQAIKNRDFSLLGEVSEASAMKMHALNMSAKPHFSYFMPESILAMQKIEELRSQNIPCYYTMDAGPNVKVICEKQNVAFIIDELSKLFAKENLLVANPGPGARLI</sequence>
<keyword evidence="5" id="KW-0067">ATP-binding</keyword>
<dbReference type="Pfam" id="PF22700">
    <property type="entry name" value="MVD-like_N"/>
    <property type="match status" value="1"/>
</dbReference>
<name>A0A1I2PPK5_9LACO</name>
<dbReference type="InterPro" id="IPR020568">
    <property type="entry name" value="Ribosomal_Su5_D2-typ_SF"/>
</dbReference>
<proteinExistence type="inferred from homology"/>
<feature type="domain" description="Mvd1 C-terminal" evidence="8">
    <location>
        <begin position="173"/>
        <end position="305"/>
    </location>
</feature>
<dbReference type="SUPFAM" id="SSF54211">
    <property type="entry name" value="Ribosomal protein S5 domain 2-like"/>
    <property type="match status" value="1"/>
</dbReference>
<dbReference type="InterPro" id="IPR036554">
    <property type="entry name" value="GHMP_kinase_C_sf"/>
</dbReference>
<organism evidence="10 11">
    <name type="scientific">Ligilactobacillus ruminis DSM 20403 = NBRC 102161</name>
    <dbReference type="NCBI Taxonomy" id="1423798"/>
    <lineage>
        <taxon>Bacteria</taxon>
        <taxon>Bacillati</taxon>
        <taxon>Bacillota</taxon>
        <taxon>Bacilli</taxon>
        <taxon>Lactobacillales</taxon>
        <taxon>Lactobacillaceae</taxon>
        <taxon>Ligilactobacillus</taxon>
    </lineage>
</organism>
<dbReference type="GO" id="GO:0005524">
    <property type="term" value="F:ATP binding"/>
    <property type="evidence" value="ECO:0007669"/>
    <property type="project" value="UniProtKB-KW"/>
</dbReference>
<dbReference type="InterPro" id="IPR005935">
    <property type="entry name" value="Mev_decarb"/>
</dbReference>
<accession>A0A1I2PPK5</accession>
<dbReference type="Pfam" id="PF18376">
    <property type="entry name" value="MDD_C"/>
    <property type="match status" value="1"/>
</dbReference>
<dbReference type="InterPro" id="IPR041431">
    <property type="entry name" value="Mvd1_C"/>
</dbReference>
<dbReference type="GO" id="GO:0005829">
    <property type="term" value="C:cytosol"/>
    <property type="evidence" value="ECO:0007669"/>
    <property type="project" value="InterPro"/>
</dbReference>
<dbReference type="GO" id="GO:0019287">
    <property type="term" value="P:isopentenyl diphosphate biosynthetic process, mevalonate pathway"/>
    <property type="evidence" value="ECO:0007669"/>
    <property type="project" value="InterPro"/>
</dbReference>
<reference evidence="11" key="1">
    <citation type="submission" date="2016-10" db="EMBL/GenBank/DDBJ databases">
        <authorList>
            <person name="Varghese N."/>
            <person name="Submissions S."/>
        </authorList>
    </citation>
    <scope>NUCLEOTIDE SEQUENCE [LARGE SCALE GENOMIC DNA]</scope>
    <source>
        <strain evidence="11">DSM 20403</strain>
    </source>
</reference>
<dbReference type="RefSeq" id="WP_014073395.1">
    <property type="nucleotide sequence ID" value="NZ_AYYL01000004.1"/>
</dbReference>
<evidence type="ECO:0000313" key="11">
    <source>
        <dbReference type="Proteomes" id="UP000182635"/>
    </source>
</evidence>
<dbReference type="PANTHER" id="PTHR10977">
    <property type="entry name" value="DIPHOSPHOMEVALONATE DECARBOXYLASE"/>
    <property type="match status" value="1"/>
</dbReference>
<evidence type="ECO:0000259" key="8">
    <source>
        <dbReference type="Pfam" id="PF18376"/>
    </source>
</evidence>
<dbReference type="GO" id="GO:0004163">
    <property type="term" value="F:diphosphomevalonate decarboxylase activity"/>
    <property type="evidence" value="ECO:0007669"/>
    <property type="project" value="UniProtKB-EC"/>
</dbReference>
<dbReference type="NCBIfam" id="TIGR01240">
    <property type="entry name" value="mevDPdecarb"/>
    <property type="match status" value="1"/>
</dbReference>
<evidence type="ECO:0000256" key="7">
    <source>
        <dbReference type="ARBA" id="ARBA00023239"/>
    </source>
</evidence>
<dbReference type="PIRSF" id="PIRSF015950">
    <property type="entry name" value="Mev_P_decrbx"/>
    <property type="match status" value="1"/>
</dbReference>
<dbReference type="InterPro" id="IPR029765">
    <property type="entry name" value="Mev_diP_decarb"/>
</dbReference>
<evidence type="ECO:0000256" key="3">
    <source>
        <dbReference type="ARBA" id="ARBA00022516"/>
    </source>
</evidence>